<gene>
    <name evidence="2" type="ORF">IPOD504_LOCUS8964</name>
</gene>
<proteinExistence type="predicted"/>
<feature type="compositionally biased region" description="Polar residues" evidence="1">
    <location>
        <begin position="142"/>
        <end position="151"/>
    </location>
</feature>
<sequence length="151" mass="16559">MASRKLSDEHPKKKFEVPSSAHADCQWWIKHINTPDKILIPELTLTPQGERCEKDFQEMGYPSSGVFRHESVNGCSSLCVNRGNHFQPRLAIQSCSGFSTAAPDPQGASSSQQVVWDFSCRSSSMGSSDLEKRLEATGSGGSFSNSQFESV</sequence>
<accession>A0ABN8IE40</accession>
<feature type="region of interest" description="Disordered" evidence="1">
    <location>
        <begin position="122"/>
        <end position="151"/>
    </location>
</feature>
<keyword evidence="3" id="KW-1185">Reference proteome</keyword>
<dbReference type="Proteomes" id="UP000837857">
    <property type="component" value="Chromosome 22"/>
</dbReference>
<protein>
    <submittedName>
        <fullName evidence="2">Uncharacterized protein</fullName>
    </submittedName>
</protein>
<organism evidence="2 3">
    <name type="scientific">Iphiclides podalirius</name>
    <name type="common">scarce swallowtail</name>
    <dbReference type="NCBI Taxonomy" id="110791"/>
    <lineage>
        <taxon>Eukaryota</taxon>
        <taxon>Metazoa</taxon>
        <taxon>Ecdysozoa</taxon>
        <taxon>Arthropoda</taxon>
        <taxon>Hexapoda</taxon>
        <taxon>Insecta</taxon>
        <taxon>Pterygota</taxon>
        <taxon>Neoptera</taxon>
        <taxon>Endopterygota</taxon>
        <taxon>Lepidoptera</taxon>
        <taxon>Glossata</taxon>
        <taxon>Ditrysia</taxon>
        <taxon>Papilionoidea</taxon>
        <taxon>Papilionidae</taxon>
        <taxon>Papilioninae</taxon>
        <taxon>Iphiclides</taxon>
    </lineage>
</organism>
<reference evidence="2" key="1">
    <citation type="submission" date="2022-03" db="EMBL/GenBank/DDBJ databases">
        <authorList>
            <person name="Martin H S."/>
        </authorList>
    </citation>
    <scope>NUCLEOTIDE SEQUENCE</scope>
</reference>
<evidence type="ECO:0000313" key="3">
    <source>
        <dbReference type="Proteomes" id="UP000837857"/>
    </source>
</evidence>
<evidence type="ECO:0000313" key="2">
    <source>
        <dbReference type="EMBL" id="CAH2055634.1"/>
    </source>
</evidence>
<dbReference type="EMBL" id="OW152834">
    <property type="protein sequence ID" value="CAH2055634.1"/>
    <property type="molecule type" value="Genomic_DNA"/>
</dbReference>
<name>A0ABN8IE40_9NEOP</name>
<evidence type="ECO:0000256" key="1">
    <source>
        <dbReference type="SAM" id="MobiDB-lite"/>
    </source>
</evidence>
<feature type="non-terminal residue" evidence="2">
    <location>
        <position position="151"/>
    </location>
</feature>